<feature type="transmembrane region" description="Helical" evidence="8">
    <location>
        <begin position="102"/>
        <end position="124"/>
    </location>
</feature>
<evidence type="ECO:0000256" key="4">
    <source>
        <dbReference type="ARBA" id="ARBA00022824"/>
    </source>
</evidence>
<gene>
    <name evidence="11" type="ORF">CHIRRI_LOCUS7564</name>
</gene>
<evidence type="ECO:0000256" key="1">
    <source>
        <dbReference type="ARBA" id="ARBA00004477"/>
    </source>
</evidence>
<dbReference type="AlphaFoldDB" id="A0A9N9RW82"/>
<dbReference type="InterPro" id="IPR057434">
    <property type="entry name" value="LMF1/2_N"/>
</dbReference>
<feature type="transmembrane region" description="Helical" evidence="8">
    <location>
        <begin position="20"/>
        <end position="37"/>
    </location>
</feature>
<reference evidence="11" key="2">
    <citation type="submission" date="2022-10" db="EMBL/GenBank/DDBJ databases">
        <authorList>
            <consortium name="ENA_rothamsted_submissions"/>
            <consortium name="culmorum"/>
            <person name="King R."/>
        </authorList>
    </citation>
    <scope>NUCLEOTIDE SEQUENCE</scope>
</reference>
<comment type="similarity">
    <text evidence="2 8">Belongs to the lipase maturation factor family.</text>
</comment>
<feature type="domain" description="Lipase maturation factor 1/2 C-terminal" evidence="10">
    <location>
        <begin position="439"/>
        <end position="582"/>
    </location>
</feature>
<evidence type="ECO:0000256" key="6">
    <source>
        <dbReference type="ARBA" id="ARBA00023136"/>
    </source>
</evidence>
<evidence type="ECO:0000256" key="5">
    <source>
        <dbReference type="ARBA" id="ARBA00022989"/>
    </source>
</evidence>
<feature type="transmembrane region" description="Helical" evidence="8">
    <location>
        <begin position="222"/>
        <end position="243"/>
    </location>
</feature>
<dbReference type="GO" id="GO:0051604">
    <property type="term" value="P:protein maturation"/>
    <property type="evidence" value="ECO:0007669"/>
    <property type="project" value="InterPro"/>
</dbReference>
<dbReference type="OrthoDB" id="434126at2759"/>
<dbReference type="EMBL" id="OU895878">
    <property type="protein sequence ID" value="CAG9804685.1"/>
    <property type="molecule type" value="Genomic_DNA"/>
</dbReference>
<feature type="transmembrane region" description="Helical" evidence="8">
    <location>
        <begin position="626"/>
        <end position="649"/>
    </location>
</feature>
<dbReference type="Pfam" id="PF06762">
    <property type="entry name" value="LMF1"/>
    <property type="match status" value="1"/>
</dbReference>
<feature type="transmembrane region" description="Helical" evidence="8">
    <location>
        <begin position="391"/>
        <end position="410"/>
    </location>
</feature>
<feature type="transmembrane region" description="Helical" evidence="8">
    <location>
        <begin position="144"/>
        <end position="161"/>
    </location>
</feature>
<keyword evidence="6 8" id="KW-0472">Membrane</keyword>
<keyword evidence="4 8" id="KW-0256">Endoplasmic reticulum</keyword>
<evidence type="ECO:0000313" key="11">
    <source>
        <dbReference type="EMBL" id="CAG9804685.1"/>
    </source>
</evidence>
<keyword evidence="12" id="KW-1185">Reference proteome</keyword>
<dbReference type="Proteomes" id="UP001153620">
    <property type="component" value="Chromosome 2"/>
</dbReference>
<sequence length="654" mass="75656">MSDTEKMSILSNVIVTRNLILRCFAAIYLCAFLSFYVQSEGLFSHVDGILPAQVEPIRGKFFHDKLMSFIDRPNWIRILKLASIATYPAIELICLSGILLSFFAFVTTIFCVTPIFMLLWTFFYSLVDITRDFHHQSDDLLLEAGLVCILLAPMFSKRYGVSDNVMLVLMKWVLFRFLFTSGAVKLASGCPHWWNLTAIKHHMLTLPLPTNLAFYSFYMSDGYLKLTTIFVNLSELLIPWFFFAPIRSLRIFAFYWLLFLQLCIIATGNYGYLNFIIISMMFSLLDDSHFKSRESENGVSYRKIFSFVLTLAAIFFIIIITMKCYQITWQDGMLDAQILFTKQQYMDVLRQMVKFSPFIATIAIINVFLQSCISHPNISNTRGCFAKLSKIIHLLALTLVAISLIGCSTVPHGKLHPDTNIMNTTIGQAYEEVFHKYHIVHEYGLHLRKMRSERLELGIQYTDLEKPDKSKPKQWKEFDVSYRPANLNHSMPYAGPFFSRIDFRFYEAVGKGAKLEKNFWLASLVKHLLRNSRAALSLLGRENLSKMKMPPKFVRVTFMRVSYVPYDNSKKNAGLYTRKILNTEYLPPMSLTSQELTDLIKNLKIPTKKEKETYPKLLETLKQLRVFVDAFDGHLLVNGILVASFMIMMRLRRH</sequence>
<evidence type="ECO:0000256" key="8">
    <source>
        <dbReference type="RuleBase" id="RU361229"/>
    </source>
</evidence>
<dbReference type="PANTHER" id="PTHR14463:SF5">
    <property type="entry name" value="LIPASE MATURATION FACTOR 2"/>
    <property type="match status" value="1"/>
</dbReference>
<evidence type="ECO:0000256" key="3">
    <source>
        <dbReference type="ARBA" id="ARBA00022692"/>
    </source>
</evidence>
<feature type="domain" description="Lipase maturation factor 1/2 N-terminal" evidence="9">
    <location>
        <begin position="134"/>
        <end position="291"/>
    </location>
</feature>
<evidence type="ECO:0000259" key="10">
    <source>
        <dbReference type="Pfam" id="PF25179"/>
    </source>
</evidence>
<keyword evidence="3 8" id="KW-0812">Transmembrane</keyword>
<dbReference type="Pfam" id="PF25179">
    <property type="entry name" value="LMF1_C"/>
    <property type="match status" value="1"/>
</dbReference>
<organism evidence="11 12">
    <name type="scientific">Chironomus riparius</name>
    <dbReference type="NCBI Taxonomy" id="315576"/>
    <lineage>
        <taxon>Eukaryota</taxon>
        <taxon>Metazoa</taxon>
        <taxon>Ecdysozoa</taxon>
        <taxon>Arthropoda</taxon>
        <taxon>Hexapoda</taxon>
        <taxon>Insecta</taxon>
        <taxon>Pterygota</taxon>
        <taxon>Neoptera</taxon>
        <taxon>Endopterygota</taxon>
        <taxon>Diptera</taxon>
        <taxon>Nematocera</taxon>
        <taxon>Chironomoidea</taxon>
        <taxon>Chironomidae</taxon>
        <taxon>Chironominae</taxon>
        <taxon>Chironomus</taxon>
    </lineage>
</organism>
<feature type="transmembrane region" description="Helical" evidence="8">
    <location>
        <begin position="173"/>
        <end position="194"/>
    </location>
</feature>
<feature type="transmembrane region" description="Helical" evidence="8">
    <location>
        <begin position="255"/>
        <end position="284"/>
    </location>
</feature>
<evidence type="ECO:0000259" key="9">
    <source>
        <dbReference type="Pfam" id="PF06762"/>
    </source>
</evidence>
<accession>A0A9N9RW82</accession>
<keyword evidence="7" id="KW-0325">Glycoprotein</keyword>
<feature type="transmembrane region" description="Helical" evidence="8">
    <location>
        <begin position="75"/>
        <end position="95"/>
    </location>
</feature>
<evidence type="ECO:0000256" key="7">
    <source>
        <dbReference type="ARBA" id="ARBA00023180"/>
    </source>
</evidence>
<protein>
    <recommendedName>
        <fullName evidence="8">Lipase maturation factor</fullName>
    </recommendedName>
</protein>
<comment type="function">
    <text evidence="8">Involved in the maturation of specific proteins in the endoplasmic reticulum.</text>
</comment>
<proteinExistence type="inferred from homology"/>
<feature type="transmembrane region" description="Helical" evidence="8">
    <location>
        <begin position="304"/>
        <end position="325"/>
    </location>
</feature>
<comment type="subcellular location">
    <subcellularLocation>
        <location evidence="1 8">Endoplasmic reticulum membrane</location>
        <topology evidence="1 8">Multi-pass membrane protein</topology>
    </subcellularLocation>
</comment>
<evidence type="ECO:0000256" key="2">
    <source>
        <dbReference type="ARBA" id="ARBA00005512"/>
    </source>
</evidence>
<dbReference type="GO" id="GO:0005789">
    <property type="term" value="C:endoplasmic reticulum membrane"/>
    <property type="evidence" value="ECO:0007669"/>
    <property type="project" value="UniProtKB-SubCell"/>
</dbReference>
<keyword evidence="5 8" id="KW-1133">Transmembrane helix</keyword>
<evidence type="ECO:0000313" key="12">
    <source>
        <dbReference type="Proteomes" id="UP001153620"/>
    </source>
</evidence>
<dbReference type="InterPro" id="IPR057433">
    <property type="entry name" value="LMF1/2_C"/>
</dbReference>
<dbReference type="InterPro" id="IPR009613">
    <property type="entry name" value="LMF"/>
</dbReference>
<reference evidence="11" key="1">
    <citation type="submission" date="2022-01" db="EMBL/GenBank/DDBJ databases">
        <authorList>
            <person name="King R."/>
        </authorList>
    </citation>
    <scope>NUCLEOTIDE SEQUENCE</scope>
</reference>
<dbReference type="PANTHER" id="PTHR14463">
    <property type="entry name" value="LIPASE MATURATION FACTOR"/>
    <property type="match status" value="1"/>
</dbReference>
<name>A0A9N9RW82_9DIPT</name>